<keyword evidence="1" id="KW-0677">Repeat</keyword>
<dbReference type="InterPro" id="IPR035979">
    <property type="entry name" value="RBD_domain_sf"/>
</dbReference>
<dbReference type="GO" id="GO:0003723">
    <property type="term" value="F:RNA binding"/>
    <property type="evidence" value="ECO:0007669"/>
    <property type="project" value="UniProtKB-UniRule"/>
</dbReference>
<dbReference type="EMBL" id="CAJOAY010035347">
    <property type="protein sequence ID" value="CAF4450830.1"/>
    <property type="molecule type" value="Genomic_DNA"/>
</dbReference>
<dbReference type="InterPro" id="IPR000504">
    <property type="entry name" value="RRM_dom"/>
</dbReference>
<proteinExistence type="predicted"/>
<evidence type="ECO:0000256" key="2">
    <source>
        <dbReference type="ARBA" id="ARBA00022884"/>
    </source>
</evidence>
<dbReference type="PROSITE" id="PS50102">
    <property type="entry name" value="RRM"/>
    <property type="match status" value="1"/>
</dbReference>
<dbReference type="PANTHER" id="PTHR13976">
    <property type="entry name" value="HETEROGENEOUS NUCLEAR RIBONUCLEOPROTEIN-RELATED"/>
    <property type="match status" value="1"/>
</dbReference>
<organism evidence="6 7">
    <name type="scientific">Adineta steineri</name>
    <dbReference type="NCBI Taxonomy" id="433720"/>
    <lineage>
        <taxon>Eukaryota</taxon>
        <taxon>Metazoa</taxon>
        <taxon>Spiralia</taxon>
        <taxon>Gnathifera</taxon>
        <taxon>Rotifera</taxon>
        <taxon>Eurotatoria</taxon>
        <taxon>Bdelloidea</taxon>
        <taxon>Adinetida</taxon>
        <taxon>Adinetidae</taxon>
        <taxon>Adineta</taxon>
    </lineage>
</organism>
<protein>
    <recommendedName>
        <fullName evidence="5">RRM domain-containing protein</fullName>
    </recommendedName>
</protein>
<reference evidence="6" key="1">
    <citation type="submission" date="2021-02" db="EMBL/GenBank/DDBJ databases">
        <authorList>
            <person name="Nowell W R."/>
        </authorList>
    </citation>
    <scope>NUCLEOTIDE SEQUENCE</scope>
</reference>
<dbReference type="Proteomes" id="UP000663881">
    <property type="component" value="Unassembled WGS sequence"/>
</dbReference>
<dbReference type="Gene3D" id="3.30.70.330">
    <property type="match status" value="1"/>
</dbReference>
<evidence type="ECO:0000256" key="4">
    <source>
        <dbReference type="SAM" id="MobiDB-lite"/>
    </source>
</evidence>
<evidence type="ECO:0000256" key="3">
    <source>
        <dbReference type="PROSITE-ProRule" id="PRU00176"/>
    </source>
</evidence>
<comment type="caution">
    <text evidence="6">The sequence shown here is derived from an EMBL/GenBank/DDBJ whole genome shotgun (WGS) entry which is preliminary data.</text>
</comment>
<accession>A0A820S0X2</accession>
<evidence type="ECO:0000313" key="6">
    <source>
        <dbReference type="EMBL" id="CAF4450830.1"/>
    </source>
</evidence>
<keyword evidence="2 3" id="KW-0694">RNA-binding</keyword>
<evidence type="ECO:0000313" key="7">
    <source>
        <dbReference type="Proteomes" id="UP000663881"/>
    </source>
</evidence>
<feature type="non-terminal residue" evidence="6">
    <location>
        <position position="1"/>
    </location>
</feature>
<dbReference type="InterPro" id="IPR050666">
    <property type="entry name" value="ESRP"/>
</dbReference>
<feature type="region of interest" description="Disordered" evidence="4">
    <location>
        <begin position="1"/>
        <end position="27"/>
    </location>
</feature>
<dbReference type="AlphaFoldDB" id="A0A820S0X2"/>
<evidence type="ECO:0000259" key="5">
    <source>
        <dbReference type="PROSITE" id="PS50102"/>
    </source>
</evidence>
<feature type="compositionally biased region" description="Basic residues" evidence="4">
    <location>
        <begin position="8"/>
        <end position="22"/>
    </location>
</feature>
<feature type="domain" description="RRM" evidence="5">
    <location>
        <begin position="28"/>
        <end position="96"/>
    </location>
</feature>
<dbReference type="Pfam" id="PF00076">
    <property type="entry name" value="RRM_1"/>
    <property type="match status" value="1"/>
</dbReference>
<sequence length="96" mass="11401">SFNNNNSYRRRSRSRSPVRRTSPRSGEHLVKIRGMPYTVVEEDVRKFFPSSCQPIRIEIVQDRRMKRPNGDGHLYFSSLEDVDEAMKCDRKYMGKF</sequence>
<evidence type="ECO:0000256" key="1">
    <source>
        <dbReference type="ARBA" id="ARBA00022737"/>
    </source>
</evidence>
<dbReference type="SUPFAM" id="SSF54928">
    <property type="entry name" value="RNA-binding domain, RBD"/>
    <property type="match status" value="1"/>
</dbReference>
<name>A0A820S0X2_9BILA</name>
<gene>
    <name evidence="6" type="ORF">OKA104_LOCUS54152</name>
</gene>
<dbReference type="InterPro" id="IPR012677">
    <property type="entry name" value="Nucleotide-bd_a/b_plait_sf"/>
</dbReference>